<dbReference type="RefSeq" id="WP_219966326.1">
    <property type="nucleotide sequence ID" value="NZ_JAGFNZ010000006.1"/>
</dbReference>
<sequence>MAFSIKTWVDRLSEFPNRRRLDSTGIANTYDVTRAEGNVSVEGDKINAANLNDLESRISEAFNETVDKSTSATSTLLTSGWTGSEAPYSITVSVTGAKSEPTRIEVQPTTDATAAQWAAWRAAFIRGGGQGTDSLTLLADGDKPEIDIPIAVTIRGDVS</sequence>
<organism evidence="1 2">
    <name type="scientific">Caproiciproducens faecalis</name>
    <dbReference type="NCBI Taxonomy" id="2820301"/>
    <lineage>
        <taxon>Bacteria</taxon>
        <taxon>Bacillati</taxon>
        <taxon>Bacillota</taxon>
        <taxon>Clostridia</taxon>
        <taxon>Eubacteriales</taxon>
        <taxon>Acutalibacteraceae</taxon>
        <taxon>Caproiciproducens</taxon>
    </lineage>
</organism>
<proteinExistence type="predicted"/>
<comment type="caution">
    <text evidence="1">The sequence shown here is derived from an EMBL/GenBank/DDBJ whole genome shotgun (WGS) entry which is preliminary data.</text>
</comment>
<name>A0ABS7DRJ8_9FIRM</name>
<evidence type="ECO:0000313" key="2">
    <source>
        <dbReference type="Proteomes" id="UP000719942"/>
    </source>
</evidence>
<gene>
    <name evidence="1" type="ORF">J5W02_14005</name>
</gene>
<accession>A0ABS7DRJ8</accession>
<dbReference type="Proteomes" id="UP000719942">
    <property type="component" value="Unassembled WGS sequence"/>
</dbReference>
<evidence type="ECO:0000313" key="1">
    <source>
        <dbReference type="EMBL" id="MBW7573924.1"/>
    </source>
</evidence>
<dbReference type="EMBL" id="JAGFNZ010000006">
    <property type="protein sequence ID" value="MBW7573924.1"/>
    <property type="molecule type" value="Genomic_DNA"/>
</dbReference>
<reference evidence="1 2" key="1">
    <citation type="submission" date="2021-03" db="EMBL/GenBank/DDBJ databases">
        <title>Caproiciproducens sp. nov. isolated from feces of cow.</title>
        <authorList>
            <person name="Choi J.-Y."/>
        </authorList>
    </citation>
    <scope>NUCLEOTIDE SEQUENCE [LARGE SCALE GENOMIC DNA]</scope>
    <source>
        <strain evidence="1 2">AGMB10547</strain>
    </source>
</reference>
<protein>
    <submittedName>
        <fullName evidence="1">Uncharacterized protein</fullName>
    </submittedName>
</protein>
<keyword evidence="2" id="KW-1185">Reference proteome</keyword>